<evidence type="ECO:0000256" key="3">
    <source>
        <dbReference type="ARBA" id="ARBA00022448"/>
    </source>
</evidence>
<dbReference type="GO" id="GO:0048787">
    <property type="term" value="C:presynaptic active zone membrane"/>
    <property type="evidence" value="ECO:0007669"/>
    <property type="project" value="TreeGrafter"/>
</dbReference>
<dbReference type="CTD" id="415117"/>
<evidence type="ECO:0000256" key="4">
    <source>
        <dbReference type="ARBA" id="ARBA00023054"/>
    </source>
</evidence>
<dbReference type="GO" id="GO:0005484">
    <property type="term" value="F:SNAP receptor activity"/>
    <property type="evidence" value="ECO:0007669"/>
    <property type="project" value="TreeGrafter"/>
</dbReference>
<dbReference type="KEGG" id="gsh:117358811"/>
<organism evidence="8 9">
    <name type="scientific">Geotrypetes seraphini</name>
    <name type="common">Gaboon caecilian</name>
    <name type="synonym">Caecilia seraphini</name>
    <dbReference type="NCBI Taxonomy" id="260995"/>
    <lineage>
        <taxon>Eukaryota</taxon>
        <taxon>Metazoa</taxon>
        <taxon>Chordata</taxon>
        <taxon>Craniata</taxon>
        <taxon>Vertebrata</taxon>
        <taxon>Euteleostomi</taxon>
        <taxon>Amphibia</taxon>
        <taxon>Gymnophiona</taxon>
        <taxon>Geotrypetes</taxon>
    </lineage>
</organism>
<dbReference type="InParanoid" id="A0A6P8R834"/>
<keyword evidence="5" id="KW-0472">Membrane</keyword>
<gene>
    <name evidence="9" type="primary">STX19</name>
</gene>
<dbReference type="InterPro" id="IPR010989">
    <property type="entry name" value="SNARE"/>
</dbReference>
<dbReference type="Proteomes" id="UP000515159">
    <property type="component" value="Chromosome 4"/>
</dbReference>
<dbReference type="RefSeq" id="XP_033796408.1">
    <property type="nucleotide sequence ID" value="XM_033940517.1"/>
</dbReference>
<evidence type="ECO:0000256" key="6">
    <source>
        <dbReference type="SAM" id="Coils"/>
    </source>
</evidence>
<evidence type="ECO:0000256" key="1">
    <source>
        <dbReference type="ARBA" id="ARBA00004184"/>
    </source>
</evidence>
<dbReference type="FunCoup" id="A0A6P8R834">
    <property type="interactions" value="132"/>
</dbReference>
<feature type="domain" description="T-SNARE coiled-coil homology" evidence="7">
    <location>
        <begin position="210"/>
        <end position="272"/>
    </location>
</feature>
<comment type="subcellular location">
    <subcellularLocation>
        <location evidence="1">Endomembrane system</location>
        <topology evidence="1">Peripheral membrane protein</topology>
    </subcellularLocation>
</comment>
<protein>
    <submittedName>
        <fullName evidence="9">Syntaxin-19</fullName>
    </submittedName>
</protein>
<dbReference type="OrthoDB" id="10255013at2759"/>
<comment type="similarity">
    <text evidence="2">Belongs to the syntaxin family.</text>
</comment>
<keyword evidence="8" id="KW-1185">Reference proteome</keyword>
<dbReference type="GO" id="GO:0000149">
    <property type="term" value="F:SNARE binding"/>
    <property type="evidence" value="ECO:0007669"/>
    <property type="project" value="TreeGrafter"/>
</dbReference>
<evidence type="ECO:0000256" key="2">
    <source>
        <dbReference type="ARBA" id="ARBA00009063"/>
    </source>
</evidence>
<dbReference type="PANTHER" id="PTHR19957">
    <property type="entry name" value="SYNTAXIN"/>
    <property type="match status" value="1"/>
</dbReference>
<evidence type="ECO:0000256" key="5">
    <source>
        <dbReference type="ARBA" id="ARBA00023136"/>
    </source>
</evidence>
<dbReference type="PROSITE" id="PS50192">
    <property type="entry name" value="T_SNARE"/>
    <property type="match status" value="1"/>
</dbReference>
<dbReference type="GO" id="GO:0031629">
    <property type="term" value="P:synaptic vesicle fusion to presynaptic active zone membrane"/>
    <property type="evidence" value="ECO:0007669"/>
    <property type="project" value="TreeGrafter"/>
</dbReference>
<dbReference type="SMART" id="SM00397">
    <property type="entry name" value="t_SNARE"/>
    <property type="match status" value="1"/>
</dbReference>
<dbReference type="GO" id="GO:0008021">
    <property type="term" value="C:synaptic vesicle"/>
    <property type="evidence" value="ECO:0007669"/>
    <property type="project" value="TreeGrafter"/>
</dbReference>
<dbReference type="FunFam" id="1.20.5.110:FF:000022">
    <property type="entry name" value="Syntaxin 19"/>
    <property type="match status" value="1"/>
</dbReference>
<feature type="coiled-coil region" evidence="6">
    <location>
        <begin position="196"/>
        <end position="233"/>
    </location>
</feature>
<feature type="coiled-coil region" evidence="6">
    <location>
        <begin position="48"/>
        <end position="75"/>
    </location>
</feature>
<dbReference type="Gene3D" id="1.20.58.70">
    <property type="match status" value="1"/>
</dbReference>
<dbReference type="GO" id="GO:0006886">
    <property type="term" value="P:intracellular protein transport"/>
    <property type="evidence" value="ECO:0007669"/>
    <property type="project" value="TreeGrafter"/>
</dbReference>
<keyword evidence="3" id="KW-0813">Transport</keyword>
<dbReference type="PANTHER" id="PTHR19957:SF29">
    <property type="entry name" value="SYNTAXIN-19"/>
    <property type="match status" value="1"/>
</dbReference>
<dbReference type="InterPro" id="IPR000727">
    <property type="entry name" value="T_SNARE_dom"/>
</dbReference>
<name>A0A6P8R834_GEOSA</name>
<dbReference type="SUPFAM" id="SSF47661">
    <property type="entry name" value="t-snare proteins"/>
    <property type="match status" value="1"/>
</dbReference>
<evidence type="ECO:0000313" key="9">
    <source>
        <dbReference type="RefSeq" id="XP_033796408.1"/>
    </source>
</evidence>
<dbReference type="GO" id="GO:0031201">
    <property type="term" value="C:SNARE complex"/>
    <property type="evidence" value="ECO:0007669"/>
    <property type="project" value="TreeGrafter"/>
</dbReference>
<dbReference type="Pfam" id="PF00804">
    <property type="entry name" value="Syntaxin"/>
    <property type="match status" value="1"/>
</dbReference>
<dbReference type="Gene3D" id="1.20.5.110">
    <property type="match status" value="1"/>
</dbReference>
<dbReference type="InterPro" id="IPR006011">
    <property type="entry name" value="Syntaxin_N"/>
</dbReference>
<accession>A0A6P8R834</accession>
<keyword evidence="4 6" id="KW-0175">Coiled coil</keyword>
<dbReference type="CDD" id="cd00179">
    <property type="entry name" value="SynN"/>
    <property type="match status" value="1"/>
</dbReference>
<evidence type="ECO:0000259" key="7">
    <source>
        <dbReference type="PROSITE" id="PS50192"/>
    </source>
</evidence>
<dbReference type="SMART" id="SM00503">
    <property type="entry name" value="SynN"/>
    <property type="match status" value="1"/>
</dbReference>
<sequence>MRDRLQELKQLAKELEVSQEKNLVRNEDAEEHVDLKQQAILYEKEPMVENYLHEIQKLQDDLSDFSDNVQKFGQQQKTLLSTMRRFSAIKRESNTARDIKIQAEQINKHLGALSKLAKEAETKNGPSSSLTRMLKGQHAALFRNFQKTMFLYNDTIAIKQQTCKTFIVRQLEVAGKEVSEQEVNKMLEQGKWEIFNENLLTEVKITKAQLSEIEQRHKELINLENQIKDLKDLFIHISLLVEEQGEIFNNIEMATHNTEDYVHMSTEKFKLAVKYRKRNICRICCCCFPCCR</sequence>
<dbReference type="GO" id="GO:0048278">
    <property type="term" value="P:vesicle docking"/>
    <property type="evidence" value="ECO:0007669"/>
    <property type="project" value="TreeGrafter"/>
</dbReference>
<reference evidence="9" key="1">
    <citation type="submission" date="2025-08" db="UniProtKB">
        <authorList>
            <consortium name="RefSeq"/>
        </authorList>
    </citation>
    <scope>IDENTIFICATION</scope>
</reference>
<dbReference type="InterPro" id="IPR045242">
    <property type="entry name" value="Syntaxin"/>
</dbReference>
<proteinExistence type="inferred from homology"/>
<dbReference type="AlphaFoldDB" id="A0A6P8R834"/>
<evidence type="ECO:0000313" key="8">
    <source>
        <dbReference type="Proteomes" id="UP000515159"/>
    </source>
</evidence>
<dbReference type="GeneID" id="117358811"/>